<keyword evidence="3" id="KW-1185">Reference proteome</keyword>
<feature type="region of interest" description="Disordered" evidence="1">
    <location>
        <begin position="84"/>
        <end position="160"/>
    </location>
</feature>
<dbReference type="RefSeq" id="WP_342373192.1">
    <property type="nucleotide sequence ID" value="NZ_CP115965.1"/>
</dbReference>
<feature type="compositionally biased region" description="Basic and acidic residues" evidence="1">
    <location>
        <begin position="118"/>
        <end position="160"/>
    </location>
</feature>
<proteinExistence type="predicted"/>
<gene>
    <name evidence="2" type="ORF">PCC79_05165</name>
</gene>
<name>A0ABZ3CAF5_9ACTN</name>
<evidence type="ECO:0000256" key="1">
    <source>
        <dbReference type="SAM" id="MobiDB-lite"/>
    </source>
</evidence>
<feature type="compositionally biased region" description="Low complexity" evidence="1">
    <location>
        <begin position="90"/>
        <end position="104"/>
    </location>
</feature>
<sequence length="160" mass="17638">MSLERLVEGDVEVDDERRTVVLGSHGERGTHDGAAYFDAVEQEPAAHVRLATVGRFGRRKARNEQQAPTQQAATVRAQIRDAWGEPPRTAKALPAWAPQAAARQAEADELRALPAGEAARRIETSRVEQDPARQRGAERARGLHDPYRSDPHREGPARSL</sequence>
<evidence type="ECO:0000313" key="2">
    <source>
        <dbReference type="EMBL" id="WZW99586.1"/>
    </source>
</evidence>
<evidence type="ECO:0000313" key="3">
    <source>
        <dbReference type="Proteomes" id="UP001434337"/>
    </source>
</evidence>
<accession>A0ABZ3CAF5</accession>
<dbReference type="Proteomes" id="UP001434337">
    <property type="component" value="Chromosome"/>
</dbReference>
<organism evidence="2 3">
    <name type="scientific">Propioniciclava soli</name>
    <dbReference type="NCBI Taxonomy" id="2775081"/>
    <lineage>
        <taxon>Bacteria</taxon>
        <taxon>Bacillati</taxon>
        <taxon>Actinomycetota</taxon>
        <taxon>Actinomycetes</taxon>
        <taxon>Propionibacteriales</taxon>
        <taxon>Propionibacteriaceae</taxon>
        <taxon>Propioniciclava</taxon>
    </lineage>
</organism>
<protein>
    <submittedName>
        <fullName evidence="2">Uncharacterized protein</fullName>
    </submittedName>
</protein>
<reference evidence="2 3" key="1">
    <citation type="journal article" date="2023" name="Environ Microbiome">
        <title>A coral-associated actinobacterium mitigates coral bleaching under heat stress.</title>
        <authorList>
            <person name="Li J."/>
            <person name="Zou Y."/>
            <person name="Li Q."/>
            <person name="Zhang J."/>
            <person name="Bourne D.G."/>
            <person name="Lyu Y."/>
            <person name="Liu C."/>
            <person name="Zhang S."/>
        </authorList>
    </citation>
    <scope>NUCLEOTIDE SEQUENCE [LARGE SCALE GENOMIC DNA]</scope>
    <source>
        <strain evidence="2 3">SCSIO 13291</strain>
    </source>
</reference>
<dbReference type="EMBL" id="CP115965">
    <property type="protein sequence ID" value="WZW99586.1"/>
    <property type="molecule type" value="Genomic_DNA"/>
</dbReference>